<dbReference type="NCBIfam" id="TIGR01975">
    <property type="entry name" value="isoAsp_dipep"/>
    <property type="match status" value="1"/>
</dbReference>
<keyword evidence="7" id="KW-1185">Reference proteome</keyword>
<evidence type="ECO:0000256" key="1">
    <source>
        <dbReference type="PIRNR" id="PIRNR001238"/>
    </source>
</evidence>
<dbReference type="InterPro" id="IPR032466">
    <property type="entry name" value="Metal_Hydrolase"/>
</dbReference>
<feature type="active site" description="Proton acceptor" evidence="2">
    <location>
        <position position="287"/>
    </location>
</feature>
<name>A0A0X8F8F5_9LACT</name>
<feature type="binding site" evidence="3">
    <location>
        <position position="99"/>
    </location>
    <ligand>
        <name>substrate</name>
    </ligand>
</feature>
<proteinExistence type="inferred from homology"/>
<feature type="binding site" evidence="3">
    <location>
        <position position="291"/>
    </location>
    <ligand>
        <name>substrate</name>
    </ligand>
</feature>
<comment type="caution">
    <text evidence="6">The sequence shown here is derived from an EMBL/GenBank/DDBJ whole genome shotgun (WGS) entry which is preliminary data.</text>
</comment>
<keyword evidence="1" id="KW-0378">Hydrolase</keyword>
<dbReference type="KEGG" id="acg:AWM71_03955"/>
<dbReference type="EMBL" id="PKGZ01000005">
    <property type="protein sequence ID" value="PKY91074.1"/>
    <property type="molecule type" value="Genomic_DNA"/>
</dbReference>
<dbReference type="GO" id="GO:0006508">
    <property type="term" value="P:proteolysis"/>
    <property type="evidence" value="ECO:0007669"/>
    <property type="project" value="UniProtKB-KW"/>
</dbReference>
<comment type="function">
    <text evidence="1">Catalyzes the hydrolytic cleavage of a subset of L-isoaspartyl (L-beta-aspartyl) dipeptides. Used to degrade proteins damaged by L-isoaspartyl residues formation.</text>
</comment>
<dbReference type="PANTHER" id="PTHR11647:SF1">
    <property type="entry name" value="COLLAPSIN RESPONSE MEDIATOR PROTEIN"/>
    <property type="match status" value="1"/>
</dbReference>
<organism evidence="6 7">
    <name type="scientific">Aerococcus christensenii</name>
    <dbReference type="NCBI Taxonomy" id="87541"/>
    <lineage>
        <taxon>Bacteria</taxon>
        <taxon>Bacillati</taxon>
        <taxon>Bacillota</taxon>
        <taxon>Bacilli</taxon>
        <taxon>Lactobacillales</taxon>
        <taxon>Aerococcaceae</taxon>
        <taxon>Aerococcus</taxon>
    </lineage>
</organism>
<feature type="domain" description="Amidohydrolase-related" evidence="5">
    <location>
        <begin position="52"/>
        <end position="377"/>
    </location>
</feature>
<feature type="binding site" evidence="4">
    <location>
        <position position="224"/>
    </location>
    <ligand>
        <name>Zn(2+)</name>
        <dbReference type="ChEBI" id="CHEBI:29105"/>
        <label>2</label>
        <note>catalytic</note>
    </ligand>
</feature>
<gene>
    <name evidence="6" type="ORF">CYJ27_06400</name>
</gene>
<dbReference type="SUPFAM" id="SSF51338">
    <property type="entry name" value="Composite domain of metallo-dependent hydrolases"/>
    <property type="match status" value="1"/>
</dbReference>
<feature type="binding site" evidence="4">
    <location>
        <position position="61"/>
    </location>
    <ligand>
        <name>Zn(2+)</name>
        <dbReference type="ChEBI" id="CHEBI:29105"/>
        <label>1</label>
        <note>catalytic</note>
    </ligand>
</feature>
<keyword evidence="1 4" id="KW-0479">Metal-binding</keyword>
<comment type="subcellular location">
    <subcellularLocation>
        <location evidence="1">Cytoplasm</location>
    </subcellularLocation>
</comment>
<dbReference type="GO" id="GO:0016810">
    <property type="term" value="F:hydrolase activity, acting on carbon-nitrogen (but not peptide) bonds"/>
    <property type="evidence" value="ECO:0007669"/>
    <property type="project" value="InterPro"/>
</dbReference>
<dbReference type="EC" id="3.4.19.-" evidence="1"/>
<dbReference type="Proteomes" id="UP000234775">
    <property type="component" value="Unassembled WGS sequence"/>
</dbReference>
<dbReference type="GO" id="GO:0008237">
    <property type="term" value="F:metallopeptidase activity"/>
    <property type="evidence" value="ECO:0007669"/>
    <property type="project" value="UniProtKB-KW"/>
</dbReference>
<evidence type="ECO:0000313" key="7">
    <source>
        <dbReference type="Proteomes" id="UP000234775"/>
    </source>
</evidence>
<dbReference type="PIRSF" id="PIRSF001238">
    <property type="entry name" value="IadA"/>
    <property type="match status" value="1"/>
</dbReference>
<dbReference type="InterPro" id="IPR006680">
    <property type="entry name" value="Amidohydro-rel"/>
</dbReference>
<feature type="binding site" evidence="4">
    <location>
        <position position="63"/>
    </location>
    <ligand>
        <name>Zn(2+)</name>
        <dbReference type="ChEBI" id="CHEBI:29105"/>
        <label>1</label>
        <note>catalytic</note>
    </ligand>
</feature>
<feature type="binding site" evidence="4">
    <location>
        <position position="195"/>
    </location>
    <ligand>
        <name>Zn(2+)</name>
        <dbReference type="ChEBI" id="CHEBI:29105"/>
        <label>2</label>
        <note>catalytic</note>
    </ligand>
</feature>
<dbReference type="Pfam" id="PF01979">
    <property type="entry name" value="Amidohydro_1"/>
    <property type="match status" value="1"/>
</dbReference>
<keyword evidence="1 4" id="KW-0862">Zinc</keyword>
<protein>
    <recommendedName>
        <fullName evidence="1">Isoaspartyl dipeptidase</fullName>
        <ecNumber evidence="1">3.4.19.-</ecNumber>
    </recommendedName>
</protein>
<dbReference type="GO" id="GO:0005737">
    <property type="term" value="C:cytoplasm"/>
    <property type="evidence" value="ECO:0007669"/>
    <property type="project" value="UniProtKB-SubCell"/>
</dbReference>
<comment type="similarity">
    <text evidence="1">Belongs to the peptidase M38 family.</text>
</comment>
<dbReference type="InterPro" id="IPR050378">
    <property type="entry name" value="Metallo-dep_Hydrolases_sf"/>
</dbReference>
<dbReference type="GO" id="GO:0046872">
    <property type="term" value="F:metal ion binding"/>
    <property type="evidence" value="ECO:0007669"/>
    <property type="project" value="UniProtKB-KW"/>
</dbReference>
<dbReference type="Gene3D" id="3.20.20.140">
    <property type="entry name" value="Metal-dependent hydrolases"/>
    <property type="match status" value="1"/>
</dbReference>
<feature type="binding site" evidence="3">
    <location>
        <position position="227"/>
    </location>
    <ligand>
        <name>substrate</name>
    </ligand>
</feature>
<feature type="binding site" evidence="3">
    <location>
        <begin position="68"/>
        <end position="70"/>
    </location>
    <ligand>
        <name>substrate</name>
    </ligand>
</feature>
<dbReference type="SUPFAM" id="SSF51556">
    <property type="entry name" value="Metallo-dependent hydrolases"/>
    <property type="match status" value="1"/>
</dbReference>
<feature type="binding site" evidence="4">
    <location>
        <position position="287"/>
    </location>
    <ligand>
        <name>Zn(2+)</name>
        <dbReference type="ChEBI" id="CHEBI:29105"/>
        <label>1</label>
        <note>catalytic</note>
    </ligand>
</feature>
<evidence type="ECO:0000259" key="5">
    <source>
        <dbReference type="Pfam" id="PF01979"/>
    </source>
</evidence>
<feature type="binding site" evidence="3">
    <location>
        <position position="130"/>
    </location>
    <ligand>
        <name>substrate</name>
    </ligand>
</feature>
<evidence type="ECO:0000313" key="6">
    <source>
        <dbReference type="EMBL" id="PKY91074.1"/>
    </source>
</evidence>
<comment type="cofactor">
    <cofactor evidence="1 4">
        <name>Zn(2+)</name>
        <dbReference type="ChEBI" id="CHEBI:29105"/>
    </cofactor>
    <text evidence="1 4">Binds 2 Zn(2+) ions per subunit.</text>
</comment>
<sequence length="393" mass="41981">MKLLKNVTLYRPAYSGVCDLLIDSQRILAIDSSIDINCSALDIEIIDAKGKIACPGFIDSHFHILGGGGENGYQNRTPEVQLSQLTTAGVTTVCGLLGTDGVCRDDMALLAKARALDIEGIATYIYVGNYRLPVKTITSSIIQDLMAIDKVIGIGEIAISDHRNGAPTFEQFAHAAADARTGGLLSGKAGLVNCHVGPNEGKLEFLFRAIKETDIPITNFLPTHCGRSQGLVDQAIAFAKQGGTFDITASEDPEMAEKLTGEIPFRRILRQVLDEGLTTECVTLSSDGQGSLPRFDESGKFLGIGIGSAKSLLIGLQEAVLKEGIPLEQVLPTLTSNVARILNFPHKGALEIGKDADILLLDPTDLSIDTVIARGQTMVQNGEVKVYGTFERA</sequence>
<dbReference type="PANTHER" id="PTHR11647">
    <property type="entry name" value="HYDRANTOINASE/DIHYDROPYRIMIDINASE FAMILY MEMBER"/>
    <property type="match status" value="1"/>
</dbReference>
<keyword evidence="1" id="KW-0482">Metalloprotease</keyword>
<keyword evidence="1" id="KW-0645">Protease</keyword>
<accession>A0A0X8F8F5</accession>
<evidence type="ECO:0000256" key="2">
    <source>
        <dbReference type="PIRSR" id="PIRSR001238-1"/>
    </source>
</evidence>
<dbReference type="RefSeq" id="WP_060776753.1">
    <property type="nucleotide sequence ID" value="NZ_CP014159.1"/>
</dbReference>
<dbReference type="InterPro" id="IPR010229">
    <property type="entry name" value="Pept_M38_dipep"/>
</dbReference>
<comment type="PTM">
    <text evidence="1">Carboxylation allows a single lysine to coordinate two zinc ions.</text>
</comment>
<dbReference type="InterPro" id="IPR011059">
    <property type="entry name" value="Metal-dep_hydrolase_composite"/>
</dbReference>
<dbReference type="AlphaFoldDB" id="A0A0X8F8F5"/>
<evidence type="ECO:0000256" key="3">
    <source>
        <dbReference type="PIRSR" id="PIRSR001238-2"/>
    </source>
</evidence>
<reference evidence="6 7" key="1">
    <citation type="submission" date="2017-12" db="EMBL/GenBank/DDBJ databases">
        <title>Phylogenetic diversity of female urinary microbiome.</title>
        <authorList>
            <person name="Thomas-White K."/>
            <person name="Wolfe A.J."/>
        </authorList>
    </citation>
    <scope>NUCLEOTIDE SEQUENCE [LARGE SCALE GENOMIC DNA]</scope>
    <source>
        <strain evidence="6 7">UMB0844</strain>
    </source>
</reference>
<dbReference type="Gene3D" id="2.30.40.10">
    <property type="entry name" value="Urease, subunit C, domain 1"/>
    <property type="match status" value="1"/>
</dbReference>
<evidence type="ECO:0000256" key="4">
    <source>
        <dbReference type="PIRSR" id="PIRSR001238-3"/>
    </source>
</evidence>
<feature type="binding site" evidence="3">
    <location>
        <position position="163"/>
    </location>
    <ligand>
        <name>substrate</name>
    </ligand>
</feature>
<dbReference type="GO" id="GO:0008798">
    <property type="term" value="F:beta-aspartyl-peptidase activity"/>
    <property type="evidence" value="ECO:0007669"/>
    <property type="project" value="InterPro"/>
</dbReference>